<organism evidence="2 3">
    <name type="scientific">Prorocentrum cordatum</name>
    <dbReference type="NCBI Taxonomy" id="2364126"/>
    <lineage>
        <taxon>Eukaryota</taxon>
        <taxon>Sar</taxon>
        <taxon>Alveolata</taxon>
        <taxon>Dinophyceae</taxon>
        <taxon>Prorocentrales</taxon>
        <taxon>Prorocentraceae</taxon>
        <taxon>Prorocentrum</taxon>
    </lineage>
</organism>
<feature type="region of interest" description="Disordered" evidence="1">
    <location>
        <begin position="1"/>
        <end position="32"/>
    </location>
</feature>
<dbReference type="EMBL" id="CAUYUJ010016641">
    <property type="protein sequence ID" value="CAK0867424.1"/>
    <property type="molecule type" value="Genomic_DNA"/>
</dbReference>
<name>A0ABN9V450_9DINO</name>
<feature type="non-terminal residue" evidence="2">
    <location>
        <position position="1"/>
    </location>
</feature>
<reference evidence="2" key="1">
    <citation type="submission" date="2023-10" db="EMBL/GenBank/DDBJ databases">
        <authorList>
            <person name="Chen Y."/>
            <person name="Shah S."/>
            <person name="Dougan E. K."/>
            <person name="Thang M."/>
            <person name="Chan C."/>
        </authorList>
    </citation>
    <scope>NUCLEOTIDE SEQUENCE [LARGE SCALE GENOMIC DNA]</scope>
</reference>
<comment type="caution">
    <text evidence="2">The sequence shown here is derived from an EMBL/GenBank/DDBJ whole genome shotgun (WGS) entry which is preliminary data.</text>
</comment>
<accession>A0ABN9V450</accession>
<keyword evidence="3" id="KW-1185">Reference proteome</keyword>
<evidence type="ECO:0000313" key="3">
    <source>
        <dbReference type="Proteomes" id="UP001189429"/>
    </source>
</evidence>
<evidence type="ECO:0000313" key="2">
    <source>
        <dbReference type="EMBL" id="CAK0867424.1"/>
    </source>
</evidence>
<feature type="non-terminal residue" evidence="2">
    <location>
        <position position="678"/>
    </location>
</feature>
<evidence type="ECO:0000256" key="1">
    <source>
        <dbReference type="SAM" id="MobiDB-lite"/>
    </source>
</evidence>
<feature type="region of interest" description="Disordered" evidence="1">
    <location>
        <begin position="45"/>
        <end position="77"/>
    </location>
</feature>
<dbReference type="Proteomes" id="UP001189429">
    <property type="component" value="Unassembled WGS sequence"/>
</dbReference>
<proteinExistence type="predicted"/>
<protein>
    <submittedName>
        <fullName evidence="2">Uncharacterized protein</fullName>
    </submittedName>
</protein>
<gene>
    <name evidence="2" type="ORF">PCOR1329_LOCUS54362</name>
</gene>
<sequence length="678" mass="71627">DEVGGSDDDEGSGGSSSDGEEAQHDNVSLHASTVRLRGVAAKVARSTKARSSVVSHLGRSRSVPGGGRAGSASPSCSEKARLDELIGETPVSTMLDGGKVGDRTYALRRFRPQMRGIEINRTKHLAKVDAAVSLHANLNTMGVKERNDMLDLFGADDVIDATSFQRRLIGKLVSVKRPRVFQLRLSHKEKCDVCLDMFLTSFVAEVVAAGSASVELVRDAAKHLKIESGAITSGECAIQEFIDLARTLQCAADALLVISDPSPNATDNIADRATSRALLNGTRSKEWELFADSLHSNPKWAAMTKEYLEYALSNLQIGPEIAAAVGVVKSRNIPDIVKVSRRMRGWVDGSRTGGASSLEEAFAEWVDAVASYDYDSDAALTQESARQVCEAISNVAAAAKSTKASGVLVVSKLAAAAEGMEAVAASITSKKKREKDDDGLTLEGMSELKAAVLDLNGEVFAGAGVATDFEVAAIHLCKLVFCSPDATFDPSDASTMKDQADAVMSCILLVHEDSRADALNGLNVRLGHIMTICAAIQMKKGLVALGDVDAQVMSGDEGVASWGALKAALGQVDTSPPNGPGGVTIDGVLTIDGINEKWGASVAERRGLAMKYAEAVTDGTMRAIKRIQERIAAVAGGMPDGSSWKEGLNEDHSYDDVVAHAKQTLFKNKLGKTINVAL</sequence>
<feature type="compositionally biased region" description="Acidic residues" evidence="1">
    <location>
        <begin position="1"/>
        <end position="11"/>
    </location>
</feature>